<feature type="region of interest" description="Disordered" evidence="1">
    <location>
        <begin position="677"/>
        <end position="697"/>
    </location>
</feature>
<dbReference type="RefSeq" id="WP_171474104.1">
    <property type="nucleotide sequence ID" value="NZ_CP053452.2"/>
</dbReference>
<reference evidence="4" key="1">
    <citation type="submission" date="2020-05" db="EMBL/GenBank/DDBJ databases">
        <title>Frigoriglobus tundricola gen. nov., sp. nov., a psychrotolerant cellulolytic planctomycete of the family Gemmataceae with two divergent copies of 16S rRNA gene.</title>
        <authorList>
            <person name="Kulichevskaya I.S."/>
            <person name="Ivanova A.A."/>
            <person name="Naumoff D.G."/>
            <person name="Beletsky A.V."/>
            <person name="Rijpstra W.I.C."/>
            <person name="Sinninghe Damste J.S."/>
            <person name="Mardanov A.V."/>
            <person name="Ravin N.V."/>
            <person name="Dedysh S.N."/>
        </authorList>
    </citation>
    <scope>NUCLEOTIDE SEQUENCE [LARGE SCALE GENOMIC DNA]</scope>
    <source>
        <strain evidence="4">PL17</strain>
    </source>
</reference>
<dbReference type="InterPro" id="IPR008964">
    <property type="entry name" value="Invasin/intimin_cell_adhesion"/>
</dbReference>
<feature type="compositionally biased region" description="Pro residues" evidence="1">
    <location>
        <begin position="681"/>
        <end position="690"/>
    </location>
</feature>
<feature type="domain" description="IPT/TIG" evidence="2">
    <location>
        <begin position="366"/>
        <end position="442"/>
    </location>
</feature>
<dbReference type="SUPFAM" id="SSF69318">
    <property type="entry name" value="Integrin alpha N-terminal domain"/>
    <property type="match status" value="1"/>
</dbReference>
<dbReference type="InterPro" id="IPR014756">
    <property type="entry name" value="Ig_E-set"/>
</dbReference>
<sequence>MSRLSRILDELTGRKIGYTRTGRAPRAWRAVEELEPRDVPSLAGQQLFPADYPLNQNIANAPVAANSAAIINQIGAAISIHPDLGADSASNGNALLYGIPINVVHGNSVSKVNVAINGYPSESDPLPVPIPASAVIEGDYQGGPNLGGVPARGDSHLIVFDADNDIAYELYGASRPTDTTNHTGGWEALQESVWNMSTNTFRTLGDTSADAAGLSILATLLRPDEANPVSQGGQGAINHALRFTLPSGDINPQYVYPASHEINVSAQSSNKLPMGARLRLANTPAVNALIAQMGPEAQIIATAMQQYGLILADDGSAMYVSGTSASVNTNGSSSTWSDSWNGGGLNDVLSLESLTASDFQVVDLTPVVTGLSSTIGTAGTTVTITGQNFSGAAGNLSVYFGSTASPSVTVVSDTQITAVVPSGSGTVNVTVQSGVNETDLNSSNPNANVTAPVFGYGTSTTSSADSFTYINQTISSSNSTVSFARSSADAGTADRLTVVVKDTTGAGVSELPSSAFQLSLAGGTSAGTFGTVTETGTSDVYTVTFIGSTAGTTSTLTVTVGGVQLSSQPSVQVTPIAVNAANSTASFASTSVLAGGTDVVTIRVKDAAGNAITRLPGSDFVLHLAGGTSTGSFGPVTETATPGTYTAVFTGTTTGTPSTLALTVHLVSLAAQPAVTVNAPPTAPPPPPSTPHRSRPVPLYASASGAGGPGVVTVFSPATNGTILAFQPFSGYAGGIKVAVGDVTGDGYDDLIVMAGPGALNGLVEIYSGKDFSLLSEYFAFPGYAGEFNIAAGDLTGTGTADVIFSTATGGDFVFAYAGASTQMITLFSAFGGFTGGVTIAAGDVQGVGHDQIIVGTASQVGAAGVFNASGQLLQPYDFAPIPMNGVNVATGDLNGSGHDDIIFGARTGSTLVLEYDGVSQGLMGWFFAYPGQSFGVTVATEDPTGGGYADIVTGFTGNVSAIALYSGLSFQLMTVDGQPSGPGGVNVAGSVWI</sequence>
<organism evidence="3 4">
    <name type="scientific">Frigoriglobus tundricola</name>
    <dbReference type="NCBI Taxonomy" id="2774151"/>
    <lineage>
        <taxon>Bacteria</taxon>
        <taxon>Pseudomonadati</taxon>
        <taxon>Planctomycetota</taxon>
        <taxon>Planctomycetia</taxon>
        <taxon>Gemmatales</taxon>
        <taxon>Gemmataceae</taxon>
        <taxon>Frigoriglobus</taxon>
    </lineage>
</organism>
<dbReference type="InterPro" id="IPR013783">
    <property type="entry name" value="Ig-like_fold"/>
</dbReference>
<dbReference type="KEGG" id="ftj:FTUN_6663"/>
<dbReference type="CDD" id="cd00102">
    <property type="entry name" value="IPT"/>
    <property type="match status" value="1"/>
</dbReference>
<dbReference type="Proteomes" id="UP000503447">
    <property type="component" value="Chromosome"/>
</dbReference>
<dbReference type="Gene3D" id="2.130.10.130">
    <property type="entry name" value="Integrin alpha, N-terminal"/>
    <property type="match status" value="1"/>
</dbReference>
<dbReference type="Pfam" id="PF01833">
    <property type="entry name" value="TIG"/>
    <property type="match status" value="1"/>
</dbReference>
<dbReference type="EMBL" id="CP053452">
    <property type="protein sequence ID" value="QJW99065.1"/>
    <property type="molecule type" value="Genomic_DNA"/>
</dbReference>
<dbReference type="InterPro" id="IPR002909">
    <property type="entry name" value="IPT_dom"/>
</dbReference>
<evidence type="ECO:0000259" key="2">
    <source>
        <dbReference type="Pfam" id="PF01833"/>
    </source>
</evidence>
<accession>A0A6M5YYN1</accession>
<dbReference type="SUPFAM" id="SSF49373">
    <property type="entry name" value="Invasin/intimin cell-adhesion fragments"/>
    <property type="match status" value="1"/>
</dbReference>
<dbReference type="AlphaFoldDB" id="A0A6M5YYN1"/>
<dbReference type="SUPFAM" id="SSF81296">
    <property type="entry name" value="E set domains"/>
    <property type="match status" value="1"/>
</dbReference>
<protein>
    <recommendedName>
        <fullName evidence="2">IPT/TIG domain-containing protein</fullName>
    </recommendedName>
</protein>
<evidence type="ECO:0000313" key="3">
    <source>
        <dbReference type="EMBL" id="QJW99065.1"/>
    </source>
</evidence>
<evidence type="ECO:0000313" key="4">
    <source>
        <dbReference type="Proteomes" id="UP000503447"/>
    </source>
</evidence>
<dbReference type="Gene3D" id="2.60.40.10">
    <property type="entry name" value="Immunoglobulins"/>
    <property type="match status" value="3"/>
</dbReference>
<dbReference type="InterPro" id="IPR028994">
    <property type="entry name" value="Integrin_alpha_N"/>
</dbReference>
<name>A0A6M5YYN1_9BACT</name>
<keyword evidence="4" id="KW-1185">Reference proteome</keyword>
<evidence type="ECO:0000256" key="1">
    <source>
        <dbReference type="SAM" id="MobiDB-lite"/>
    </source>
</evidence>
<proteinExistence type="predicted"/>
<gene>
    <name evidence="3" type="ORF">FTUN_6663</name>
</gene>